<dbReference type="PROSITE" id="PS51257">
    <property type="entry name" value="PROKAR_LIPOPROTEIN"/>
    <property type="match status" value="1"/>
</dbReference>
<evidence type="ECO:0000313" key="2">
    <source>
        <dbReference type="EMBL" id="QQG36998.1"/>
    </source>
</evidence>
<feature type="chain" id="PRO_5032582562" description="Lipoprotein" evidence="1">
    <location>
        <begin position="20"/>
        <end position="205"/>
    </location>
</feature>
<dbReference type="Proteomes" id="UP000595362">
    <property type="component" value="Chromosome"/>
</dbReference>
<name>A0A7T5R3R8_9BACT</name>
<accession>A0A7T5R3R8</accession>
<reference evidence="2 3" key="1">
    <citation type="submission" date="2020-07" db="EMBL/GenBank/DDBJ databases">
        <title>Huge and variable diversity of episymbiotic CPR bacteria and DPANN archaea in groundwater ecosystems.</title>
        <authorList>
            <person name="He C.Y."/>
            <person name="Keren R."/>
            <person name="Whittaker M."/>
            <person name="Farag I.F."/>
            <person name="Doudna J."/>
            <person name="Cate J.H.D."/>
            <person name="Banfield J.F."/>
        </authorList>
    </citation>
    <scope>NUCLEOTIDE SEQUENCE [LARGE SCALE GENOMIC DNA]</scope>
    <source>
        <strain evidence="2">NC_groundwater_70_Ag_B-0.1um_54_66</strain>
    </source>
</reference>
<gene>
    <name evidence="2" type="ORF">HYS17_04320</name>
</gene>
<proteinExistence type="predicted"/>
<sequence length="205" mass="22549">MRIWPLLFCGLLAACSASSGPARDYRPYLAEKGIHAISPQAIPHCHGYGCRLKSYATLSQTEEKKIALLFKPQMDAGQERAALAQAIGLFETFIGAKTGTGTDVAGTYVRLGNDQHDCVDESVNATIYLDLIKQKNWLRHHDVSTISTRIPLVGGGMGFHQTAVIVERGSGRRYAVDGWFHDNGHKAEIVPLDDWLYGWHPASTQ</sequence>
<evidence type="ECO:0008006" key="4">
    <source>
        <dbReference type="Google" id="ProtNLM"/>
    </source>
</evidence>
<keyword evidence="1" id="KW-0732">Signal</keyword>
<organism evidence="2 3">
    <name type="scientific">Micavibrio aeruginosavorus</name>
    <dbReference type="NCBI Taxonomy" id="349221"/>
    <lineage>
        <taxon>Bacteria</taxon>
        <taxon>Pseudomonadati</taxon>
        <taxon>Bdellovibrionota</taxon>
        <taxon>Bdellovibrionia</taxon>
        <taxon>Bdellovibrionales</taxon>
        <taxon>Pseudobdellovibrionaceae</taxon>
        <taxon>Micavibrio</taxon>
    </lineage>
</organism>
<dbReference type="EMBL" id="CP066681">
    <property type="protein sequence ID" value="QQG36998.1"/>
    <property type="molecule type" value="Genomic_DNA"/>
</dbReference>
<feature type="signal peptide" evidence="1">
    <location>
        <begin position="1"/>
        <end position="19"/>
    </location>
</feature>
<protein>
    <recommendedName>
        <fullName evidence="4">Lipoprotein</fullName>
    </recommendedName>
</protein>
<evidence type="ECO:0000256" key="1">
    <source>
        <dbReference type="SAM" id="SignalP"/>
    </source>
</evidence>
<evidence type="ECO:0000313" key="3">
    <source>
        <dbReference type="Proteomes" id="UP000595362"/>
    </source>
</evidence>
<dbReference type="AlphaFoldDB" id="A0A7T5R3R8"/>